<reference evidence="2 3" key="1">
    <citation type="submission" date="2014-11" db="EMBL/GenBank/DDBJ databases">
        <authorList>
            <person name="Zhu J."/>
            <person name="Qi W."/>
            <person name="Song R."/>
        </authorList>
    </citation>
    <scope>NUCLEOTIDE SEQUENCE [LARGE SCALE GENOMIC DNA]</scope>
</reference>
<feature type="compositionally biased region" description="Polar residues" evidence="1">
    <location>
        <begin position="390"/>
        <end position="406"/>
    </location>
</feature>
<evidence type="ECO:0000256" key="1">
    <source>
        <dbReference type="SAM" id="MobiDB-lite"/>
    </source>
</evidence>
<dbReference type="VEuPathDB" id="CryptoDB:Vbra_17038"/>
<gene>
    <name evidence="2" type="ORF">Vbra_17038</name>
</gene>
<dbReference type="EMBL" id="CDMY01000568">
    <property type="protein sequence ID" value="CEM23434.1"/>
    <property type="molecule type" value="Genomic_DNA"/>
</dbReference>
<evidence type="ECO:0000313" key="3">
    <source>
        <dbReference type="Proteomes" id="UP000041254"/>
    </source>
</evidence>
<accession>A0A0G4G4T8</accession>
<feature type="region of interest" description="Disordered" evidence="1">
    <location>
        <begin position="364"/>
        <end position="439"/>
    </location>
</feature>
<dbReference type="Proteomes" id="UP000041254">
    <property type="component" value="Unassembled WGS sequence"/>
</dbReference>
<feature type="region of interest" description="Disordered" evidence="1">
    <location>
        <begin position="205"/>
        <end position="272"/>
    </location>
</feature>
<sequence>MSRRIVSLGPHRSPHHVDDDQWDEDSCNDGASHMSESTEQQHETKCELSIVEAVEAGAFRSPNSQKHRPLNTTEADCRQSFIARMGSRLGWTRASEATFEQTGPQQVMVCVPAGITLIVTQGDDGGWGWPVSDVRIRDECHHWDGRRSKKMKSTTFTKAGLREMRDKQMEVELWKQAQKQGVPYRGRRRSARVATAVIRKSLSDSVEEEENIVMSDEHDTEYPPPRKRTSKGRGRSVAAHGHKRARAAARSPSRSRIKVTKPPASTVAKKSGGFTDGLVGQSWVVSGKEGLNRSQMMGRVGGLTFGEAAGVSTSSHHQQPHPGMMGYDGKIDLTHCSPSAGRDGFGVAAPPPVPVPFNLPQLIQMQPSTSGAPPLISASRPVADDDHHPQQQNGVSSSKSDGQVSTDGDEQRSATPPVSPSDDGMAKGQVEGGGVGNVQ</sequence>
<keyword evidence="3" id="KW-1185">Reference proteome</keyword>
<dbReference type="AlphaFoldDB" id="A0A0G4G4T8"/>
<evidence type="ECO:0000313" key="2">
    <source>
        <dbReference type="EMBL" id="CEM23434.1"/>
    </source>
</evidence>
<feature type="compositionally biased region" description="Gly residues" evidence="1">
    <location>
        <begin position="430"/>
        <end position="439"/>
    </location>
</feature>
<proteinExistence type="predicted"/>
<name>A0A0G4G4T8_VITBC</name>
<feature type="region of interest" description="Disordered" evidence="1">
    <location>
        <begin position="1"/>
        <end position="42"/>
    </location>
</feature>
<organism evidence="2 3">
    <name type="scientific">Vitrella brassicaformis (strain CCMP3155)</name>
    <dbReference type="NCBI Taxonomy" id="1169540"/>
    <lineage>
        <taxon>Eukaryota</taxon>
        <taxon>Sar</taxon>
        <taxon>Alveolata</taxon>
        <taxon>Colpodellida</taxon>
        <taxon>Vitrellaceae</taxon>
        <taxon>Vitrella</taxon>
    </lineage>
</organism>
<feature type="compositionally biased region" description="Basic residues" evidence="1">
    <location>
        <begin position="225"/>
        <end position="259"/>
    </location>
</feature>
<protein>
    <submittedName>
        <fullName evidence="2">Uncharacterized protein</fullName>
    </submittedName>
</protein>
<dbReference type="InParanoid" id="A0A0G4G4T8"/>